<feature type="chain" id="PRO_5046624121" evidence="1">
    <location>
        <begin position="39"/>
        <end position="519"/>
    </location>
</feature>
<dbReference type="SUPFAM" id="SSF56601">
    <property type="entry name" value="beta-lactamase/transpeptidase-like"/>
    <property type="match status" value="1"/>
</dbReference>
<gene>
    <name evidence="3" type="ORF">M2650_01720</name>
</gene>
<evidence type="ECO:0000259" key="2">
    <source>
        <dbReference type="Pfam" id="PF00144"/>
    </source>
</evidence>
<evidence type="ECO:0000313" key="3">
    <source>
        <dbReference type="EMBL" id="MCL1633365.1"/>
    </source>
</evidence>
<reference evidence="3 4" key="1">
    <citation type="submission" date="2022-05" db="EMBL/GenBank/DDBJ databases">
        <title>Luteimonas sp. SX5, whole genome shotgun sequencing project.</title>
        <authorList>
            <person name="Zhao G."/>
            <person name="Shen L."/>
        </authorList>
    </citation>
    <scope>NUCLEOTIDE SEQUENCE [LARGE SCALE GENOMIC DNA]</scope>
    <source>
        <strain evidence="3 4">SX5</strain>
    </source>
</reference>
<dbReference type="PANTHER" id="PTHR46825">
    <property type="entry name" value="D-ALANYL-D-ALANINE-CARBOXYPEPTIDASE/ENDOPEPTIDASE AMPH"/>
    <property type="match status" value="1"/>
</dbReference>
<comment type="caution">
    <text evidence="3">The sequence shown here is derived from an EMBL/GenBank/DDBJ whole genome shotgun (WGS) entry which is preliminary data.</text>
</comment>
<proteinExistence type="predicted"/>
<dbReference type="InterPro" id="IPR012338">
    <property type="entry name" value="Beta-lactam/transpept-like"/>
</dbReference>
<dbReference type="Gene3D" id="3.40.710.10">
    <property type="entry name" value="DD-peptidase/beta-lactamase superfamily"/>
    <property type="match status" value="1"/>
</dbReference>
<keyword evidence="1" id="KW-0732">Signal</keyword>
<dbReference type="PANTHER" id="PTHR46825:SF12">
    <property type="entry name" value="PENICILLIN-BINDING PROTEIN 4"/>
    <property type="match status" value="1"/>
</dbReference>
<dbReference type="Proteomes" id="UP001431217">
    <property type="component" value="Unassembled WGS sequence"/>
</dbReference>
<keyword evidence="4" id="KW-1185">Reference proteome</keyword>
<dbReference type="RefSeq" id="WP_249470404.1">
    <property type="nucleotide sequence ID" value="NZ_JAMBEP010000001.1"/>
</dbReference>
<dbReference type="Pfam" id="PF00144">
    <property type="entry name" value="Beta-lactamase"/>
    <property type="match status" value="1"/>
</dbReference>
<feature type="signal peptide" evidence="1">
    <location>
        <begin position="1"/>
        <end position="38"/>
    </location>
</feature>
<name>A0ABT0MER1_9GAMM</name>
<evidence type="ECO:0000313" key="4">
    <source>
        <dbReference type="Proteomes" id="UP001431217"/>
    </source>
</evidence>
<feature type="domain" description="Beta-lactamase-related" evidence="2">
    <location>
        <begin position="71"/>
        <end position="389"/>
    </location>
</feature>
<dbReference type="EMBL" id="JAMBEP010000001">
    <property type="protein sequence ID" value="MCL1633365.1"/>
    <property type="molecule type" value="Genomic_DNA"/>
</dbReference>
<dbReference type="InterPro" id="IPR001466">
    <property type="entry name" value="Beta-lactam-related"/>
</dbReference>
<evidence type="ECO:0000256" key="1">
    <source>
        <dbReference type="SAM" id="SignalP"/>
    </source>
</evidence>
<dbReference type="InterPro" id="IPR050491">
    <property type="entry name" value="AmpC-like"/>
</dbReference>
<sequence>MPVTFTQRGHDSAAHRLPATRMRWLALAAFAATAAVQAQTSAAPNPLAVLDHGLRPSVIAPGEAVPRWSLAERMRHYKVPGVAIAVLKNGEVVQVAGYGVREAGTQDKVDGDTLFSVGSISKVATATTTLRLVAEGRLDLDRNVDDYLERWKLPASADVPQPRVSLRMLMSHTAGLGVHGFADYQPGEPLPTLVQVLEGQKPAKGEAVRFKRAPGLVNDYSGGGVTVEQAVIEDATGKSLQQMAQEQVFAPLGMRRSTFESPLSAARGNIAKAHNGDGAAVALPRGWESFAEAGASGLWTSANDLGQLVGGLIESYQGRSDFLPQPLAAAMMTPVSPGPFGLGPRLGGVGMGRHFFHMGANESYRAYLEGYPETGDGYAILTNGTNGTELSFEIRNALSDAIGLAARPLLRSVAPRVPPSPDYAGHYKLDTAVPMDLRRASADNFDYASVRVSVVGGAVQILLPGQDKPTPLLPLGPAQFVQAGMYTILFEFRRDAWGKVRGMSVSIPEADSVAYYARE</sequence>
<accession>A0ABT0MER1</accession>
<protein>
    <submittedName>
        <fullName evidence="3">Beta-lactamase family protein</fullName>
    </submittedName>
</protein>
<organism evidence="3 4">
    <name type="scientific">Luteimonas galliterrae</name>
    <dbReference type="NCBI Taxonomy" id="2940486"/>
    <lineage>
        <taxon>Bacteria</taxon>
        <taxon>Pseudomonadati</taxon>
        <taxon>Pseudomonadota</taxon>
        <taxon>Gammaproteobacteria</taxon>
        <taxon>Lysobacterales</taxon>
        <taxon>Lysobacteraceae</taxon>
        <taxon>Luteimonas</taxon>
    </lineage>
</organism>